<keyword evidence="2" id="KW-1185">Reference proteome</keyword>
<dbReference type="InParanoid" id="A0A0C2WYY2"/>
<accession>A0A0C2WYY2</accession>
<organism evidence="1 2">
    <name type="scientific">Amanita muscaria (strain Koide BX008)</name>
    <dbReference type="NCBI Taxonomy" id="946122"/>
    <lineage>
        <taxon>Eukaryota</taxon>
        <taxon>Fungi</taxon>
        <taxon>Dikarya</taxon>
        <taxon>Basidiomycota</taxon>
        <taxon>Agaricomycotina</taxon>
        <taxon>Agaricomycetes</taxon>
        <taxon>Agaricomycetidae</taxon>
        <taxon>Agaricales</taxon>
        <taxon>Pluteineae</taxon>
        <taxon>Amanitaceae</taxon>
        <taxon>Amanita</taxon>
    </lineage>
</organism>
<dbReference type="EMBL" id="KN818276">
    <property type="protein sequence ID" value="KIL62056.1"/>
    <property type="molecule type" value="Genomic_DNA"/>
</dbReference>
<reference evidence="1 2" key="1">
    <citation type="submission" date="2014-04" db="EMBL/GenBank/DDBJ databases">
        <title>Evolutionary Origins and Diversification of the Mycorrhizal Mutualists.</title>
        <authorList>
            <consortium name="DOE Joint Genome Institute"/>
            <consortium name="Mycorrhizal Genomics Consortium"/>
            <person name="Kohler A."/>
            <person name="Kuo A."/>
            <person name="Nagy L.G."/>
            <person name="Floudas D."/>
            <person name="Copeland A."/>
            <person name="Barry K.W."/>
            <person name="Cichocki N."/>
            <person name="Veneault-Fourrey C."/>
            <person name="LaButti K."/>
            <person name="Lindquist E.A."/>
            <person name="Lipzen A."/>
            <person name="Lundell T."/>
            <person name="Morin E."/>
            <person name="Murat C."/>
            <person name="Riley R."/>
            <person name="Ohm R."/>
            <person name="Sun H."/>
            <person name="Tunlid A."/>
            <person name="Henrissat B."/>
            <person name="Grigoriev I.V."/>
            <person name="Hibbett D.S."/>
            <person name="Martin F."/>
        </authorList>
    </citation>
    <scope>NUCLEOTIDE SEQUENCE [LARGE SCALE GENOMIC DNA]</scope>
    <source>
        <strain evidence="1 2">Koide BX008</strain>
    </source>
</reference>
<gene>
    <name evidence="1" type="ORF">M378DRAFT_166208</name>
</gene>
<evidence type="ECO:0000313" key="2">
    <source>
        <dbReference type="Proteomes" id="UP000054549"/>
    </source>
</evidence>
<sequence length="88" mass="9381">MEKSLMENPASLAVPSGGAFLELGFSGSEIDAFQYRLPEGLGIDIPRHADTLGAAGPPVYTSMRAIAQQQALVNPIQSTCLFTDPCWL</sequence>
<evidence type="ECO:0000313" key="1">
    <source>
        <dbReference type="EMBL" id="KIL62056.1"/>
    </source>
</evidence>
<dbReference type="Proteomes" id="UP000054549">
    <property type="component" value="Unassembled WGS sequence"/>
</dbReference>
<dbReference type="HOGENOM" id="CLU_2468582_0_0_1"/>
<name>A0A0C2WYY2_AMAMK</name>
<protein>
    <submittedName>
        <fullName evidence="1">Uncharacterized protein</fullName>
    </submittedName>
</protein>
<proteinExistence type="predicted"/>
<dbReference type="AlphaFoldDB" id="A0A0C2WYY2"/>